<evidence type="ECO:0000256" key="1">
    <source>
        <dbReference type="SAM" id="SignalP"/>
    </source>
</evidence>
<feature type="chain" id="PRO_5041903163" description="Clip domain-containing protein" evidence="1">
    <location>
        <begin position="20"/>
        <end position="503"/>
    </location>
</feature>
<dbReference type="EMBL" id="WJBH02000003">
    <property type="protein sequence ID" value="KAI9560865.1"/>
    <property type="molecule type" value="Genomic_DNA"/>
</dbReference>
<comment type="caution">
    <text evidence="2">The sequence shown here is derived from an EMBL/GenBank/DDBJ whole genome shotgun (WGS) entry which is preliminary data.</text>
</comment>
<keyword evidence="3" id="KW-1185">Reference proteome</keyword>
<feature type="signal peptide" evidence="1">
    <location>
        <begin position="1"/>
        <end position="19"/>
    </location>
</feature>
<dbReference type="PANTHER" id="PTHR35180:SF4">
    <property type="entry name" value="PROTEIN CBG06219"/>
    <property type="match status" value="1"/>
</dbReference>
<protein>
    <recommendedName>
        <fullName evidence="4">Clip domain-containing protein</fullName>
    </recommendedName>
</protein>
<keyword evidence="1" id="KW-0732">Signal</keyword>
<evidence type="ECO:0000313" key="2">
    <source>
        <dbReference type="EMBL" id="KAI9560865.1"/>
    </source>
</evidence>
<name>A0AAD5PZA8_9CRUS</name>
<evidence type="ECO:0000313" key="3">
    <source>
        <dbReference type="Proteomes" id="UP000820818"/>
    </source>
</evidence>
<gene>
    <name evidence="2" type="ORF">GHT06_011819</name>
</gene>
<sequence>MHYSIILVINLAAVMFAKCSPIDSEIEMLEWLDNPNAYQRDFNQETEEREWLDDAFAHFYDVRHVNYPLMMNQEELRSQMKDMEQYTAMKENEPHRHRYRIPPVEMPLKEQKPEQVSQEGQKFEQDAMEQMNPEQFPADGKYSEQATYGYSRPTPPASIQVETKPEEIPVVENKADEIPVVLEQDQATERYRQPIFVEEQKAEQVPVKQTKPEDVLEVPEQVSVDVPQPVQVPVVETKPEQIPVDAPQPWQVPLVAEKPEQLPVDEPMQVPAVETEPEQVLVEQKKPGDVPVVPEQVPVNIPPQVQVPVVESKPEQVPVDVAPPVLIPIMEEKPKPIDESQQVQIPVLVETKPDPVPVAETKPVEFPVAEKVPVEQKRPEQVLNEKPNLENPSVLIGQNKPELVPVGTETPGTAQVVDPVKKQVPSDVLTVPVHTHKPNGPIDFAESGCFWSGTAPFCRGRCGTFYRAKIINKTGDGKTCLTGNKKLCCPIPSNQLKSLMDLR</sequence>
<evidence type="ECO:0008006" key="4">
    <source>
        <dbReference type="Google" id="ProtNLM"/>
    </source>
</evidence>
<dbReference type="PANTHER" id="PTHR35180">
    <property type="entry name" value="PROTEIN CBG06219"/>
    <property type="match status" value="1"/>
</dbReference>
<accession>A0AAD5PZA8</accession>
<dbReference type="Proteomes" id="UP000820818">
    <property type="component" value="Linkage Group LG3"/>
</dbReference>
<proteinExistence type="predicted"/>
<organism evidence="2 3">
    <name type="scientific">Daphnia sinensis</name>
    <dbReference type="NCBI Taxonomy" id="1820382"/>
    <lineage>
        <taxon>Eukaryota</taxon>
        <taxon>Metazoa</taxon>
        <taxon>Ecdysozoa</taxon>
        <taxon>Arthropoda</taxon>
        <taxon>Crustacea</taxon>
        <taxon>Branchiopoda</taxon>
        <taxon>Diplostraca</taxon>
        <taxon>Cladocera</taxon>
        <taxon>Anomopoda</taxon>
        <taxon>Daphniidae</taxon>
        <taxon>Daphnia</taxon>
        <taxon>Daphnia similis group</taxon>
    </lineage>
</organism>
<dbReference type="AlphaFoldDB" id="A0AAD5PZA8"/>
<reference evidence="2 3" key="1">
    <citation type="submission" date="2022-05" db="EMBL/GenBank/DDBJ databases">
        <title>A multi-omics perspective on studying reproductive biology in Daphnia sinensis.</title>
        <authorList>
            <person name="Jia J."/>
        </authorList>
    </citation>
    <scope>NUCLEOTIDE SEQUENCE [LARGE SCALE GENOMIC DNA]</scope>
    <source>
        <strain evidence="2 3">WSL</strain>
    </source>
</reference>